<dbReference type="Pfam" id="PF02441">
    <property type="entry name" value="Flavoprotein"/>
    <property type="match status" value="1"/>
</dbReference>
<organism evidence="4 5">
    <name type="scientific">Cryptosporidium xiaoi</name>
    <dbReference type="NCBI Taxonomy" id="659607"/>
    <lineage>
        <taxon>Eukaryota</taxon>
        <taxon>Sar</taxon>
        <taxon>Alveolata</taxon>
        <taxon>Apicomplexa</taxon>
        <taxon>Conoidasida</taxon>
        <taxon>Coccidia</taxon>
        <taxon>Eucoccidiorida</taxon>
        <taxon>Eimeriorina</taxon>
        <taxon>Cryptosporidiidae</taxon>
        <taxon>Cryptosporidium</taxon>
    </lineage>
</organism>
<dbReference type="Proteomes" id="UP001311799">
    <property type="component" value="Unassembled WGS sequence"/>
</dbReference>
<evidence type="ECO:0000259" key="3">
    <source>
        <dbReference type="Pfam" id="PF02441"/>
    </source>
</evidence>
<evidence type="ECO:0000256" key="2">
    <source>
        <dbReference type="ARBA" id="ARBA00038350"/>
    </source>
</evidence>
<name>A0AAV9XWY8_9CRYT</name>
<dbReference type="PANTHER" id="PTHR14359:SF6">
    <property type="entry name" value="PHOSPHOPANTOTHENOYLCYSTEINE DECARBOXYLASE"/>
    <property type="match status" value="1"/>
</dbReference>
<dbReference type="Gene3D" id="3.40.50.1950">
    <property type="entry name" value="Flavin prenyltransferase-like"/>
    <property type="match status" value="1"/>
</dbReference>
<dbReference type="GO" id="GO:0071513">
    <property type="term" value="C:phosphopantothenoylcysteine decarboxylase complex"/>
    <property type="evidence" value="ECO:0007669"/>
    <property type="project" value="TreeGrafter"/>
</dbReference>
<keyword evidence="1" id="KW-0173">Coenzyme A biosynthesis</keyword>
<dbReference type="PANTHER" id="PTHR14359">
    <property type="entry name" value="HOMO-OLIGOMERIC FLAVIN CONTAINING CYS DECARBOXYLASE FAMILY"/>
    <property type="match status" value="1"/>
</dbReference>
<dbReference type="InterPro" id="IPR036551">
    <property type="entry name" value="Flavin_trans-like"/>
</dbReference>
<dbReference type="GO" id="GO:0015937">
    <property type="term" value="P:coenzyme A biosynthetic process"/>
    <property type="evidence" value="ECO:0007669"/>
    <property type="project" value="UniProtKB-KW"/>
</dbReference>
<gene>
    <name evidence="4" type="ORF">RS030_2361</name>
</gene>
<dbReference type="GO" id="GO:0010181">
    <property type="term" value="F:FMN binding"/>
    <property type="evidence" value="ECO:0007669"/>
    <property type="project" value="TreeGrafter"/>
</dbReference>
<comment type="caution">
    <text evidence="4">The sequence shown here is derived from an EMBL/GenBank/DDBJ whole genome shotgun (WGS) entry which is preliminary data.</text>
</comment>
<dbReference type="InterPro" id="IPR003382">
    <property type="entry name" value="Flavoprotein"/>
</dbReference>
<dbReference type="SUPFAM" id="SSF52507">
    <property type="entry name" value="Homo-oligomeric flavin-containing Cys decarboxylases, HFCD"/>
    <property type="match status" value="1"/>
</dbReference>
<sequence length="188" mass="21254">MTRKVNLLVGVSGSVAAIKVEEFLDTLCKNCKSNNITIELKIVATKSSEHFLNFKNYKIIRDEDEYELWNSVGDDVLHISLRRWADIFIIIPLTANTLAKLSNGLCDNLLTNVARAWDFNKQILVCPAMNSYMWNHPITNKQIEILKSFGYLIINPIEKKLACGEHGIGGLENINNIVNHLISIIKSK</sequence>
<reference evidence="4 5" key="1">
    <citation type="submission" date="2023-10" db="EMBL/GenBank/DDBJ databases">
        <title>Comparative genomics analysis reveals potential genetic determinants of host preference in Cryptosporidium xiaoi.</title>
        <authorList>
            <person name="Xiao L."/>
            <person name="Li J."/>
        </authorList>
    </citation>
    <scope>NUCLEOTIDE SEQUENCE [LARGE SCALE GENOMIC DNA]</scope>
    <source>
        <strain evidence="4 5">52996</strain>
    </source>
</reference>
<dbReference type="GO" id="GO:0004633">
    <property type="term" value="F:phosphopantothenoylcysteine decarboxylase activity"/>
    <property type="evidence" value="ECO:0007669"/>
    <property type="project" value="TreeGrafter"/>
</dbReference>
<protein>
    <recommendedName>
        <fullName evidence="3">Flavoprotein domain-containing protein</fullName>
    </recommendedName>
</protein>
<accession>A0AAV9XWY8</accession>
<evidence type="ECO:0000256" key="1">
    <source>
        <dbReference type="ARBA" id="ARBA00022993"/>
    </source>
</evidence>
<feature type="domain" description="Flavoprotein" evidence="3">
    <location>
        <begin position="6"/>
        <end position="181"/>
    </location>
</feature>
<evidence type="ECO:0000313" key="5">
    <source>
        <dbReference type="Proteomes" id="UP001311799"/>
    </source>
</evidence>
<comment type="similarity">
    <text evidence="2">Belongs to the HFCD (homooligomeric flavin containing Cys decarboxylase) superfamily.</text>
</comment>
<proteinExistence type="inferred from homology"/>
<evidence type="ECO:0000313" key="4">
    <source>
        <dbReference type="EMBL" id="KAK6588819.1"/>
    </source>
</evidence>
<dbReference type="EMBL" id="JAWDEY010000022">
    <property type="protein sequence ID" value="KAK6588819.1"/>
    <property type="molecule type" value="Genomic_DNA"/>
</dbReference>
<dbReference type="AlphaFoldDB" id="A0AAV9XWY8"/>
<keyword evidence="5" id="KW-1185">Reference proteome</keyword>